<dbReference type="SUPFAM" id="SSF52833">
    <property type="entry name" value="Thioredoxin-like"/>
    <property type="match status" value="1"/>
</dbReference>
<reference evidence="1 2" key="1">
    <citation type="submission" date="2023-11" db="EMBL/GenBank/DDBJ databases">
        <title>Gilvimarinus fulvus sp. nov., isolated from the surface of Kelp.</title>
        <authorList>
            <person name="Sun Y.Y."/>
            <person name="Gong Y."/>
            <person name="Du Z.J."/>
        </authorList>
    </citation>
    <scope>NUCLEOTIDE SEQUENCE [LARGE SCALE GENOMIC DNA]</scope>
    <source>
        <strain evidence="1 2">SDUM040013</strain>
    </source>
</reference>
<protein>
    <recommendedName>
        <fullName evidence="3">Glutaredoxin domain-containing protein</fullName>
    </recommendedName>
</protein>
<organism evidence="1 2">
    <name type="scientific">Gilvimarinus gilvus</name>
    <dbReference type="NCBI Taxonomy" id="3058038"/>
    <lineage>
        <taxon>Bacteria</taxon>
        <taxon>Pseudomonadati</taxon>
        <taxon>Pseudomonadota</taxon>
        <taxon>Gammaproteobacteria</taxon>
        <taxon>Cellvibrionales</taxon>
        <taxon>Cellvibrionaceae</taxon>
        <taxon>Gilvimarinus</taxon>
    </lineage>
</organism>
<gene>
    <name evidence="1" type="ORF">SCD92_12875</name>
</gene>
<comment type="caution">
    <text evidence="1">The sequence shown here is derived from an EMBL/GenBank/DDBJ whole genome shotgun (WGS) entry which is preliminary data.</text>
</comment>
<dbReference type="Proteomes" id="UP001273505">
    <property type="component" value="Unassembled WGS sequence"/>
</dbReference>
<proteinExistence type="predicted"/>
<dbReference type="InterPro" id="IPR036249">
    <property type="entry name" value="Thioredoxin-like_sf"/>
</dbReference>
<sequence>MKNLIILALIVFAGYKGWERFGPGNTVEPLMDYSYVAVYGRDSCGWTQKTLKELRQAGTYYQYYSVDNSQVADKLHSRMKASGIKVRRYNLPVVDVNGSIMIRPAVDKVVSMYREKL</sequence>
<dbReference type="RefSeq" id="WP_302720888.1">
    <property type="nucleotide sequence ID" value="NZ_JAULRU010000215.1"/>
</dbReference>
<dbReference type="Gene3D" id="3.40.30.10">
    <property type="entry name" value="Glutaredoxin"/>
    <property type="match status" value="1"/>
</dbReference>
<keyword evidence="2" id="KW-1185">Reference proteome</keyword>
<evidence type="ECO:0000313" key="1">
    <source>
        <dbReference type="EMBL" id="MDX6850260.1"/>
    </source>
</evidence>
<dbReference type="EMBL" id="JAXAFO010000021">
    <property type="protein sequence ID" value="MDX6850260.1"/>
    <property type="molecule type" value="Genomic_DNA"/>
</dbReference>
<evidence type="ECO:0000313" key="2">
    <source>
        <dbReference type="Proteomes" id="UP001273505"/>
    </source>
</evidence>
<name>A0ABU4RZD1_9GAMM</name>
<evidence type="ECO:0008006" key="3">
    <source>
        <dbReference type="Google" id="ProtNLM"/>
    </source>
</evidence>
<accession>A0ABU4RZD1</accession>